<dbReference type="EMBL" id="SRLA01000002">
    <property type="protein sequence ID" value="TGE08718.1"/>
    <property type="molecule type" value="Genomic_DNA"/>
</dbReference>
<reference evidence="1 2" key="1">
    <citation type="submission" date="2019-04" db="EMBL/GenBank/DDBJ databases">
        <authorList>
            <person name="Feng G."/>
            <person name="Zhang J."/>
            <person name="Zhu H."/>
        </authorList>
    </citation>
    <scope>NUCLEOTIDE SEQUENCE [LARGE SCALE GENOMIC DNA]</scope>
    <source>
        <strain evidence="1 2">92R-1</strain>
    </source>
</reference>
<dbReference type="Proteomes" id="UP000298337">
    <property type="component" value="Unassembled WGS sequence"/>
</dbReference>
<keyword evidence="2" id="KW-1185">Reference proteome</keyword>
<proteinExistence type="predicted"/>
<sequence length="112" mass="12245">MSRIRPLDTEESREAAVLLVMLPPLARDLAPTVSAADLAALQRHLGPSVQVLKVDQAANPAVVRSFAPLQLPACVLVYRGVELWRQEGLPSAEVVVPLMEAQWTLDSQQVIR</sequence>
<accession>A0A4Z0P9Z7</accession>
<dbReference type="InterPro" id="IPR036249">
    <property type="entry name" value="Thioredoxin-like_sf"/>
</dbReference>
<comment type="caution">
    <text evidence="1">The sequence shown here is derived from an EMBL/GenBank/DDBJ whole genome shotgun (WGS) entry which is preliminary data.</text>
</comment>
<dbReference type="OrthoDB" id="964174at2"/>
<evidence type="ECO:0000313" key="1">
    <source>
        <dbReference type="EMBL" id="TGE08718.1"/>
    </source>
</evidence>
<organism evidence="1 2">
    <name type="scientific">Hymenobacter fodinae</name>
    <dbReference type="NCBI Taxonomy" id="2510796"/>
    <lineage>
        <taxon>Bacteria</taxon>
        <taxon>Pseudomonadati</taxon>
        <taxon>Bacteroidota</taxon>
        <taxon>Cytophagia</taxon>
        <taxon>Cytophagales</taxon>
        <taxon>Hymenobacteraceae</taxon>
        <taxon>Hymenobacter</taxon>
    </lineage>
</organism>
<dbReference type="SUPFAM" id="SSF52833">
    <property type="entry name" value="Thioredoxin-like"/>
    <property type="match status" value="1"/>
</dbReference>
<evidence type="ECO:0000313" key="2">
    <source>
        <dbReference type="Proteomes" id="UP000298337"/>
    </source>
</evidence>
<protein>
    <submittedName>
        <fullName evidence="1">Thioredoxin</fullName>
    </submittedName>
</protein>
<dbReference type="AlphaFoldDB" id="A0A4Z0P9Z7"/>
<name>A0A4Z0P9Z7_9BACT</name>
<gene>
    <name evidence="1" type="ORF">EU556_13600</name>
</gene>
<dbReference type="RefSeq" id="WP_135434628.1">
    <property type="nucleotide sequence ID" value="NZ_SRLA01000002.1"/>
</dbReference>